<feature type="domain" description="S1 motif" evidence="2">
    <location>
        <begin position="514"/>
        <end position="582"/>
    </location>
</feature>
<feature type="region of interest" description="Disordered" evidence="1">
    <location>
        <begin position="159"/>
        <end position="184"/>
    </location>
</feature>
<dbReference type="AlphaFoldDB" id="A0AAV5I824"/>
<reference evidence="3 4" key="1">
    <citation type="journal article" date="2021" name="Commun. Biol.">
        <title>The genome of Shorea leprosula (Dipterocarpaceae) highlights the ecological relevance of drought in aseasonal tropical rainforests.</title>
        <authorList>
            <person name="Ng K.K.S."/>
            <person name="Kobayashi M.J."/>
            <person name="Fawcett J.A."/>
            <person name="Hatakeyama M."/>
            <person name="Paape T."/>
            <person name="Ng C.H."/>
            <person name="Ang C.C."/>
            <person name="Tnah L.H."/>
            <person name="Lee C.T."/>
            <person name="Nishiyama T."/>
            <person name="Sese J."/>
            <person name="O'Brien M.J."/>
            <person name="Copetti D."/>
            <person name="Mohd Noor M.I."/>
            <person name="Ong R.C."/>
            <person name="Putra M."/>
            <person name="Sireger I.Z."/>
            <person name="Indrioko S."/>
            <person name="Kosugi Y."/>
            <person name="Izuno A."/>
            <person name="Isagi Y."/>
            <person name="Lee S.L."/>
            <person name="Shimizu K.K."/>
        </authorList>
    </citation>
    <scope>NUCLEOTIDE SEQUENCE [LARGE SCALE GENOMIC DNA]</scope>
    <source>
        <strain evidence="3">214</strain>
    </source>
</reference>
<dbReference type="InterPro" id="IPR003029">
    <property type="entry name" value="S1_domain"/>
</dbReference>
<accession>A0AAV5I824</accession>
<organism evidence="3 4">
    <name type="scientific">Rubroshorea leprosula</name>
    <dbReference type="NCBI Taxonomy" id="152421"/>
    <lineage>
        <taxon>Eukaryota</taxon>
        <taxon>Viridiplantae</taxon>
        <taxon>Streptophyta</taxon>
        <taxon>Embryophyta</taxon>
        <taxon>Tracheophyta</taxon>
        <taxon>Spermatophyta</taxon>
        <taxon>Magnoliopsida</taxon>
        <taxon>eudicotyledons</taxon>
        <taxon>Gunneridae</taxon>
        <taxon>Pentapetalae</taxon>
        <taxon>rosids</taxon>
        <taxon>malvids</taxon>
        <taxon>Malvales</taxon>
        <taxon>Dipterocarpaceae</taxon>
        <taxon>Rubroshorea</taxon>
    </lineage>
</organism>
<dbReference type="Proteomes" id="UP001054252">
    <property type="component" value="Unassembled WGS sequence"/>
</dbReference>
<evidence type="ECO:0000256" key="1">
    <source>
        <dbReference type="SAM" id="MobiDB-lite"/>
    </source>
</evidence>
<dbReference type="GO" id="GO:0003676">
    <property type="term" value="F:nucleic acid binding"/>
    <property type="evidence" value="ECO:0007669"/>
    <property type="project" value="InterPro"/>
</dbReference>
<protein>
    <recommendedName>
        <fullName evidence="2">S1 motif domain-containing protein</fullName>
    </recommendedName>
</protein>
<keyword evidence="4" id="KW-1185">Reference proteome</keyword>
<dbReference type="SUPFAM" id="SSF50249">
    <property type="entry name" value="Nucleic acid-binding proteins"/>
    <property type="match status" value="1"/>
</dbReference>
<name>A0AAV5I824_9ROSI</name>
<dbReference type="SMART" id="SM00316">
    <property type="entry name" value="S1"/>
    <property type="match status" value="2"/>
</dbReference>
<gene>
    <name evidence="3" type="ORF">SLEP1_g8672</name>
</gene>
<evidence type="ECO:0000313" key="4">
    <source>
        <dbReference type="Proteomes" id="UP001054252"/>
    </source>
</evidence>
<dbReference type="Gene3D" id="2.40.50.140">
    <property type="entry name" value="Nucleic acid-binding proteins"/>
    <property type="match status" value="1"/>
</dbReference>
<dbReference type="EMBL" id="BPVZ01000009">
    <property type="protein sequence ID" value="GKU95295.1"/>
    <property type="molecule type" value="Genomic_DNA"/>
</dbReference>
<evidence type="ECO:0000313" key="3">
    <source>
        <dbReference type="EMBL" id="GKU95295.1"/>
    </source>
</evidence>
<sequence>MSLLLKTFGCWKMDGLGCTAGTTTASLSKNCLLLSSVSASKAKVRRRPAGNISFTRKTSKFRVWAEKEEPKLDKWDQMELKFGRLIGEDPKLTLAKIMGRKVNPEASYLEIEKSFYKNKGKEVEIKEVPFDVSKEKKSSGSSDGLNLVRPVPKKGFEYEADDKPEVSKLEKPTQSDGTMVDGARKGMVPNVILRKPTVFNEDDVEDKRPRYRVKPNLSLKMWKEQESEKFSDITLLKKPELMSADLNIDKKQESLYGDVEAEVNEDDIGLKRDEEGGNVVGGFTLLEKPEPRGSETKFGEKEEQFEDAEMKPDTAAEYNFQEPIEAIGVSVVKKGTQQHEQSDSDWARAESLLKTGERTEVEFISSSTRGFVVSFGSLIGFLPYRNLASRWKFLAFESWLRQKGLDPSKFKQNLGVIGSYDVMYRNSSLDSSIDTKNDPKFEAKISPDMKLEDLLRIYDQEKLKFLSSFVGQIVKANVVIVERRSRKLIFSLRPKEKEEFVEKKRNVMAKLRVGDVVKCCVKKITYFGIFVEVEGVPALIHQSEVSWDTTLDPASFFKVGQILEAKVHQLDFALERIFLSLKEIMPDPLIETLESVVGGHVKLDGRLEAAQADTEWPDVESLIKELQQIVGIQSVLKGRFFLSPGLAPTFQVYMASTFENQYKLLARSGNKVQEVIVEASLSKEEMKSTILSCTNRVE</sequence>
<dbReference type="Pfam" id="PF00575">
    <property type="entry name" value="S1"/>
    <property type="match status" value="1"/>
</dbReference>
<comment type="caution">
    <text evidence="3">The sequence shown here is derived from an EMBL/GenBank/DDBJ whole genome shotgun (WGS) entry which is preliminary data.</text>
</comment>
<dbReference type="InterPro" id="IPR012340">
    <property type="entry name" value="NA-bd_OB-fold"/>
</dbReference>
<evidence type="ECO:0000259" key="2">
    <source>
        <dbReference type="PROSITE" id="PS50126"/>
    </source>
</evidence>
<dbReference type="PROSITE" id="PS50126">
    <property type="entry name" value="S1"/>
    <property type="match status" value="1"/>
</dbReference>
<proteinExistence type="predicted"/>
<dbReference type="PANTHER" id="PTHR47600:SF1">
    <property type="entry name" value="NUCLEIC ACID-BINDING, OB-FOLD-LIKE PROTEIN"/>
    <property type="match status" value="1"/>
</dbReference>
<dbReference type="PANTHER" id="PTHR47600">
    <property type="entry name" value="NUCLEIC ACID-BINDING, OB-FOLD-LIKE PROTEIN"/>
    <property type="match status" value="1"/>
</dbReference>
<feature type="compositionally biased region" description="Basic and acidic residues" evidence="1">
    <location>
        <begin position="159"/>
        <end position="173"/>
    </location>
</feature>